<reference evidence="1 2" key="1">
    <citation type="submission" date="2019-03" db="EMBL/GenBank/DDBJ databases">
        <title>Complete genome sequence of Paenisporosarcina antarctica CGMCC 1.6503T.</title>
        <authorList>
            <person name="Rong J.-C."/>
            <person name="Chi N.-Y."/>
            <person name="Zhang Q.-F."/>
        </authorList>
    </citation>
    <scope>NUCLEOTIDE SEQUENCE [LARGE SCALE GENOMIC DNA]</scope>
    <source>
        <strain evidence="1 2">CGMCC 1.6503</strain>
    </source>
</reference>
<protein>
    <submittedName>
        <fullName evidence="1">PIG-L family deacetylase</fullName>
    </submittedName>
</protein>
<dbReference type="GO" id="GO:0016811">
    <property type="term" value="F:hydrolase activity, acting on carbon-nitrogen (but not peptide) bonds, in linear amides"/>
    <property type="evidence" value="ECO:0007669"/>
    <property type="project" value="TreeGrafter"/>
</dbReference>
<dbReference type="PANTHER" id="PTHR12993:SF11">
    <property type="entry name" value="N-ACETYLGLUCOSAMINYL-PHOSPHATIDYLINOSITOL DE-N-ACETYLASE"/>
    <property type="match status" value="1"/>
</dbReference>
<keyword evidence="2" id="KW-1185">Reference proteome</keyword>
<accession>A0A4P6ZZ73</accession>
<proteinExistence type="predicted"/>
<dbReference type="Gene3D" id="3.40.50.10320">
    <property type="entry name" value="LmbE-like"/>
    <property type="match status" value="1"/>
</dbReference>
<evidence type="ECO:0000313" key="2">
    <source>
        <dbReference type="Proteomes" id="UP000294292"/>
    </source>
</evidence>
<dbReference type="KEGG" id="panc:E2636_11660"/>
<dbReference type="AlphaFoldDB" id="A0A4P6ZZ73"/>
<dbReference type="PANTHER" id="PTHR12993">
    <property type="entry name" value="N-ACETYLGLUCOSAMINYL-PHOSPHATIDYLINOSITOL DE-N-ACETYLASE-RELATED"/>
    <property type="match status" value="1"/>
</dbReference>
<dbReference type="SUPFAM" id="SSF102588">
    <property type="entry name" value="LmbE-like"/>
    <property type="match status" value="1"/>
</dbReference>
<dbReference type="Pfam" id="PF02585">
    <property type="entry name" value="PIG-L"/>
    <property type="match status" value="1"/>
</dbReference>
<organism evidence="1 2">
    <name type="scientific">Paenisporosarcina antarctica</name>
    <dbReference type="NCBI Taxonomy" id="417367"/>
    <lineage>
        <taxon>Bacteria</taxon>
        <taxon>Bacillati</taxon>
        <taxon>Bacillota</taxon>
        <taxon>Bacilli</taxon>
        <taxon>Bacillales</taxon>
        <taxon>Caryophanaceae</taxon>
        <taxon>Paenisporosarcina</taxon>
    </lineage>
</organism>
<dbReference type="Proteomes" id="UP000294292">
    <property type="component" value="Chromosome"/>
</dbReference>
<sequence length="302" mass="34159">MYEKESVRELKKLLVKVLNPLAIPLTKNILKSFYKGNLKVTNLEQLKNVVVFSPHVDDETIGLGGTIKKYTDQQTKVHVITVTDGGKSNRHVNNLSAMRKQELKVIQPILGISSLTFLDYPDGHVNQVQSSEDFIKVIEEFKPEIIYTTSFVDAHTDHTATAHLLADALKTANHQPKMVRQYEINCPVPPEFINCVIDITNENNAKQQAITYFKSQVIAFDGFILLSKLKSSIISKGPSIVETFIESSVADFINQSDLLKSNNLLDFSHDFKQANRSSTLLLAVFKNLERKRKIYRQLQNLS</sequence>
<name>A0A4P6ZZ73_9BACL</name>
<gene>
    <name evidence="1" type="ORF">E2636_11660</name>
</gene>
<dbReference type="InterPro" id="IPR024078">
    <property type="entry name" value="LmbE-like_dom_sf"/>
</dbReference>
<dbReference type="OrthoDB" id="9790023at2"/>
<evidence type="ECO:0000313" key="1">
    <source>
        <dbReference type="EMBL" id="QBP41762.1"/>
    </source>
</evidence>
<dbReference type="InterPro" id="IPR003737">
    <property type="entry name" value="GlcNAc_PI_deacetylase-related"/>
</dbReference>
<dbReference type="EMBL" id="CP038015">
    <property type="protein sequence ID" value="QBP41762.1"/>
    <property type="molecule type" value="Genomic_DNA"/>
</dbReference>